<dbReference type="GO" id="GO:0034045">
    <property type="term" value="C:phagophore assembly site membrane"/>
    <property type="evidence" value="ECO:0007669"/>
    <property type="project" value="TreeGrafter"/>
</dbReference>
<dbReference type="GO" id="GO:0042594">
    <property type="term" value="P:response to starvation"/>
    <property type="evidence" value="ECO:0007669"/>
    <property type="project" value="TreeGrafter"/>
</dbReference>
<protein>
    <recommendedName>
        <fullName evidence="1">non-specific serine/threonine protein kinase</fullName>
        <ecNumber evidence="1">2.7.11.1</ecNumber>
    </recommendedName>
</protein>
<feature type="compositionally biased region" description="Polar residues" evidence="6">
    <location>
        <begin position="489"/>
        <end position="502"/>
    </location>
</feature>
<evidence type="ECO:0000256" key="2">
    <source>
        <dbReference type="ARBA" id="ARBA00022679"/>
    </source>
</evidence>
<dbReference type="SMART" id="SM00220">
    <property type="entry name" value="S_TKc"/>
    <property type="match status" value="1"/>
</dbReference>
<proteinExistence type="predicted"/>
<dbReference type="EC" id="2.7.11.1" evidence="1"/>
<evidence type="ECO:0000313" key="9">
    <source>
        <dbReference type="Proteomes" id="UP001292094"/>
    </source>
</evidence>
<dbReference type="Pfam" id="PF12063">
    <property type="entry name" value="ATG1-like_MIT1"/>
    <property type="match status" value="1"/>
</dbReference>
<reference evidence="8" key="1">
    <citation type="submission" date="2023-11" db="EMBL/GenBank/DDBJ databases">
        <title>Genome assemblies of two species of porcelain crab, Petrolisthes cinctipes and Petrolisthes manimaculis (Anomura: Porcellanidae).</title>
        <authorList>
            <person name="Angst P."/>
        </authorList>
    </citation>
    <scope>NUCLEOTIDE SEQUENCE</scope>
    <source>
        <strain evidence="8">PB745_02</strain>
        <tissue evidence="8">Gill</tissue>
    </source>
</reference>
<dbReference type="GO" id="GO:0010508">
    <property type="term" value="P:positive regulation of autophagy"/>
    <property type="evidence" value="ECO:0007669"/>
    <property type="project" value="TreeGrafter"/>
</dbReference>
<dbReference type="Pfam" id="PF21127">
    <property type="entry name" value="ATG1-like_MIT2"/>
    <property type="match status" value="1"/>
</dbReference>
<dbReference type="GO" id="GO:0061709">
    <property type="term" value="P:reticulophagy"/>
    <property type="evidence" value="ECO:0007669"/>
    <property type="project" value="TreeGrafter"/>
</dbReference>
<dbReference type="InterPro" id="IPR045269">
    <property type="entry name" value="Atg1-like"/>
</dbReference>
<evidence type="ECO:0000256" key="6">
    <source>
        <dbReference type="SAM" id="MobiDB-lite"/>
    </source>
</evidence>
<feature type="compositionally biased region" description="Polar residues" evidence="6">
    <location>
        <begin position="309"/>
        <end position="319"/>
    </location>
</feature>
<dbReference type="GO" id="GO:0004674">
    <property type="term" value="F:protein serine/threonine kinase activity"/>
    <property type="evidence" value="ECO:0007669"/>
    <property type="project" value="UniProtKB-EC"/>
</dbReference>
<evidence type="ECO:0000256" key="3">
    <source>
        <dbReference type="ARBA" id="ARBA00022741"/>
    </source>
</evidence>
<evidence type="ECO:0000256" key="4">
    <source>
        <dbReference type="ARBA" id="ARBA00022777"/>
    </source>
</evidence>
<dbReference type="EMBL" id="JAWZYT010001876">
    <property type="protein sequence ID" value="KAK4308528.1"/>
    <property type="molecule type" value="Genomic_DNA"/>
</dbReference>
<keyword evidence="3" id="KW-0547">Nucleotide-binding</keyword>
<name>A0AAE1PI82_9EUCA</name>
<feature type="region of interest" description="Disordered" evidence="6">
    <location>
        <begin position="409"/>
        <end position="428"/>
    </location>
</feature>
<dbReference type="GO" id="GO:0034727">
    <property type="term" value="P:piecemeal microautophagy of the nucleus"/>
    <property type="evidence" value="ECO:0007669"/>
    <property type="project" value="TreeGrafter"/>
</dbReference>
<feature type="domain" description="Protein kinase" evidence="7">
    <location>
        <begin position="1"/>
        <end position="302"/>
    </location>
</feature>
<gene>
    <name evidence="8" type="ORF">Pmani_019785</name>
</gene>
<dbReference type="InterPro" id="IPR008271">
    <property type="entry name" value="Ser/Thr_kinase_AS"/>
</dbReference>
<dbReference type="GO" id="GO:0000045">
    <property type="term" value="P:autophagosome assembly"/>
    <property type="evidence" value="ECO:0007669"/>
    <property type="project" value="TreeGrafter"/>
</dbReference>
<dbReference type="GO" id="GO:0005829">
    <property type="term" value="C:cytosol"/>
    <property type="evidence" value="ECO:0007669"/>
    <property type="project" value="TreeGrafter"/>
</dbReference>
<feature type="compositionally biased region" description="Pro residues" evidence="6">
    <location>
        <begin position="507"/>
        <end position="522"/>
    </location>
</feature>
<dbReference type="Pfam" id="PF00069">
    <property type="entry name" value="Pkinase"/>
    <property type="match status" value="1"/>
</dbReference>
<dbReference type="GO" id="GO:0048675">
    <property type="term" value="P:axon extension"/>
    <property type="evidence" value="ECO:0007669"/>
    <property type="project" value="TreeGrafter"/>
</dbReference>
<dbReference type="InterPro" id="IPR022708">
    <property type="entry name" value="Atg1-like_tMIT"/>
</dbReference>
<evidence type="ECO:0000256" key="5">
    <source>
        <dbReference type="ARBA" id="ARBA00022840"/>
    </source>
</evidence>
<evidence type="ECO:0000259" key="7">
    <source>
        <dbReference type="PROSITE" id="PS50011"/>
    </source>
</evidence>
<feature type="region of interest" description="Disordered" evidence="6">
    <location>
        <begin position="307"/>
        <end position="396"/>
    </location>
</feature>
<dbReference type="FunFam" id="1.10.510.10:FF:000493">
    <property type="entry name" value="serine/threonine-protein kinase unc-51 isoform X2"/>
    <property type="match status" value="1"/>
</dbReference>
<dbReference type="PANTHER" id="PTHR24348:SF22">
    <property type="entry name" value="NON-SPECIFIC SERINE_THREONINE PROTEIN KINASE"/>
    <property type="match status" value="1"/>
</dbReference>
<dbReference type="InterPro" id="IPR048941">
    <property type="entry name" value="ATG1-like_MIT2"/>
</dbReference>
<dbReference type="GO" id="GO:0005776">
    <property type="term" value="C:autophagosome"/>
    <property type="evidence" value="ECO:0007669"/>
    <property type="project" value="TreeGrafter"/>
</dbReference>
<accession>A0AAE1PI82</accession>
<keyword evidence="5" id="KW-0067">ATP-binding</keyword>
<feature type="compositionally biased region" description="Pro residues" evidence="6">
    <location>
        <begin position="345"/>
        <end position="357"/>
    </location>
</feature>
<dbReference type="PANTHER" id="PTHR24348">
    <property type="entry name" value="SERINE/THREONINE-PROTEIN KINASE UNC-51-RELATED"/>
    <property type="match status" value="1"/>
</dbReference>
<keyword evidence="4" id="KW-0418">Kinase</keyword>
<keyword evidence="2" id="KW-0808">Transferase</keyword>
<feature type="region of interest" description="Disordered" evidence="6">
    <location>
        <begin position="433"/>
        <end position="604"/>
    </location>
</feature>
<dbReference type="PROSITE" id="PS00108">
    <property type="entry name" value="PROTEIN_KINASE_ST"/>
    <property type="match status" value="1"/>
</dbReference>
<dbReference type="SUPFAM" id="SSF56112">
    <property type="entry name" value="Protein kinase-like (PK-like)"/>
    <property type="match status" value="1"/>
</dbReference>
<feature type="compositionally biased region" description="Pro residues" evidence="6">
    <location>
        <begin position="377"/>
        <end position="391"/>
    </location>
</feature>
<dbReference type="GO" id="GO:0005524">
    <property type="term" value="F:ATP binding"/>
    <property type="evidence" value="ECO:0007669"/>
    <property type="project" value="UniProtKB-KW"/>
</dbReference>
<dbReference type="InterPro" id="IPR011009">
    <property type="entry name" value="Kinase-like_dom_sf"/>
</dbReference>
<comment type="caution">
    <text evidence="8">The sequence shown here is derived from an EMBL/GenBank/DDBJ whole genome shotgun (WGS) entry which is preliminary data.</text>
</comment>
<dbReference type="GO" id="GO:0000422">
    <property type="term" value="P:autophagy of mitochondrion"/>
    <property type="evidence" value="ECO:0007669"/>
    <property type="project" value="TreeGrafter"/>
</dbReference>
<feature type="compositionally biased region" description="Low complexity" evidence="6">
    <location>
        <begin position="562"/>
        <end position="581"/>
    </location>
</feature>
<keyword evidence="9" id="KW-1185">Reference proteome</keyword>
<dbReference type="InterPro" id="IPR000719">
    <property type="entry name" value="Prot_kinase_dom"/>
</dbReference>
<feature type="compositionally biased region" description="Low complexity" evidence="6">
    <location>
        <begin position="465"/>
        <end position="481"/>
    </location>
</feature>
<organism evidence="8 9">
    <name type="scientific">Petrolisthes manimaculis</name>
    <dbReference type="NCBI Taxonomy" id="1843537"/>
    <lineage>
        <taxon>Eukaryota</taxon>
        <taxon>Metazoa</taxon>
        <taxon>Ecdysozoa</taxon>
        <taxon>Arthropoda</taxon>
        <taxon>Crustacea</taxon>
        <taxon>Multicrustacea</taxon>
        <taxon>Malacostraca</taxon>
        <taxon>Eumalacostraca</taxon>
        <taxon>Eucarida</taxon>
        <taxon>Decapoda</taxon>
        <taxon>Pleocyemata</taxon>
        <taxon>Anomura</taxon>
        <taxon>Galatheoidea</taxon>
        <taxon>Porcellanidae</taxon>
        <taxon>Petrolisthes</taxon>
    </lineage>
</organism>
<dbReference type="AlphaFoldDB" id="A0AAE1PI82"/>
<evidence type="ECO:0000256" key="1">
    <source>
        <dbReference type="ARBA" id="ARBA00012513"/>
    </source>
</evidence>
<dbReference type="Proteomes" id="UP001292094">
    <property type="component" value="Unassembled WGS sequence"/>
</dbReference>
<sequence length="970" mass="104878">MDSTRLPASQPTYLPLSPPAYLSAHLPTSQPTCLPLSPPAYLSAHLPASQPTYLPLIPPACPLESCFLMRACIMPPPLTPSLPNYPPTHSPYLAMCPPARPPAKLAETANHVFLVMEYCNGGDLADYLQAKGTLSEDTIRFFLRQMAESMRALYGKGIVHRDLKPQNILLAHAGKPNPPPHLITLKIADFGFARFLQDGVMAATLCGSPMYMAPEVIMSIQYDAKADLWSLGTIVFQCLAGKAPFQAQTPQALKQFYEKNANLAPRIPAGTSQELVDLLNGLLKRNAKDRMDFETFFNHPFIRMGDPSAQKSGVNSGSSPVPMPATTLKPTPPKAAGHSHQPQHAPSPPLANLPPSPEELRMSVEQHSGSGLTPASPVLPPHPSRPAPVPRSTPVQVQEEAEDFVMVPAQLPSDPEPSRVPQGWGGRILTKQGGGVAYQKNPPQYSPLIPQLAASPRPSHLPVQGSGSTHSSSSSESCRSGEPVPVPSQRATFTHLASSASPDSPRHPNPPNTRPSPPPPRSQPITMRRISDHRTPDLASLSPPAVQFTIGEPPVGGRRRSTSGSSYSTTPPSNTTQSNPSAIPAGRLTPTNSPLRQSGRRTPPFMPQLFSAPPMLPPILGSPTKLGQGGQDNPAGDICGNTTNLPLTAPHRAITLPEMTSVSRDLFTGGTQDMSVESSGLQRSRTESHLLEWQARAASPPYSTRQLVQYGQSAPSFLYQGGQTETAQQALAFYAPPLHQETLMEREHNETLAKLNFVLALVDCILELARSRAAPINTLRQTTTMRESVSATGGGRDCESSGVAAPAPEWQRRAEQLVLYVRALQLLSSALSLAKHEKSTSRLHPSTAVKNVVGVLNERFRQALGVCKELNGPGSGVPTDPRTSNITADKLIYNYAIEMCQSAALDELFGKPEECFRRYQTAQILLHALAQQVAHDTDRCLLNRYKQAVERRLFLLHEQGVVHAYNTNQA</sequence>
<feature type="compositionally biased region" description="Low complexity" evidence="6">
    <location>
        <begin position="324"/>
        <end position="344"/>
    </location>
</feature>
<dbReference type="Gene3D" id="1.10.510.10">
    <property type="entry name" value="Transferase(Phosphotransferase) domain 1"/>
    <property type="match status" value="1"/>
</dbReference>
<evidence type="ECO:0000313" key="8">
    <source>
        <dbReference type="EMBL" id="KAK4308528.1"/>
    </source>
</evidence>
<dbReference type="PROSITE" id="PS50011">
    <property type="entry name" value="PROTEIN_KINASE_DOM"/>
    <property type="match status" value="1"/>
</dbReference>
<feature type="region of interest" description="Disordered" evidence="6">
    <location>
        <begin position="785"/>
        <end position="804"/>
    </location>
</feature>